<evidence type="ECO:0000313" key="2">
    <source>
        <dbReference type="EMBL" id="KIQ71422.1"/>
    </source>
</evidence>
<name>A0A0D0QGM9_9RHOB</name>
<keyword evidence="1" id="KW-0812">Transmembrane</keyword>
<organism evidence="2 3">
    <name type="scientific">Wenxinia marina DSM 24838</name>
    <dbReference type="NCBI Taxonomy" id="1123501"/>
    <lineage>
        <taxon>Bacteria</taxon>
        <taxon>Pseudomonadati</taxon>
        <taxon>Pseudomonadota</taxon>
        <taxon>Alphaproteobacteria</taxon>
        <taxon>Rhodobacterales</taxon>
        <taxon>Roseobacteraceae</taxon>
        <taxon>Wenxinia</taxon>
    </lineage>
</organism>
<dbReference type="InterPro" id="IPR050445">
    <property type="entry name" value="Bact_polysacc_biosynth/exp"/>
</dbReference>
<evidence type="ECO:0000313" key="3">
    <source>
        <dbReference type="Proteomes" id="UP000035100"/>
    </source>
</evidence>
<feature type="transmembrane region" description="Helical" evidence="1">
    <location>
        <begin position="339"/>
        <end position="361"/>
    </location>
</feature>
<dbReference type="OrthoDB" id="7800844at2"/>
<dbReference type="eggNOG" id="COG3524">
    <property type="taxonomic scope" value="Bacteria"/>
</dbReference>
<dbReference type="EMBL" id="AONG01000001">
    <property type="protein sequence ID" value="KIQ71422.1"/>
    <property type="molecule type" value="Genomic_DNA"/>
</dbReference>
<dbReference type="GO" id="GO:0004713">
    <property type="term" value="F:protein tyrosine kinase activity"/>
    <property type="evidence" value="ECO:0007669"/>
    <property type="project" value="TreeGrafter"/>
</dbReference>
<sequence>MVLLSFVLLVVGPTLVAGWYMWFRAADRYVSTAGFSVRTEEVGSAIELLGGIAQMSGSSSSDTDILYDYIQSQELVRRIDDALDLRAIWSRVPASVDPVFAYDPPGTIEDLTEYWRDMVRVYNDGTTGLLELRVQAFTPEDAQAIAQMIYDMSAQMINELSAIARADATGYAREELDTAVERLKTAREAITQFRNRTQIVDPAASIQSQMGILSSLQAQLAQTLVDLDLLRDTTNEGDPRIAQTENRIAAIESRIAEERNKLGFGTAEGAVNDGTAFADLVGEYERLIVDLQFAEQSYTAALATFDSSVAEARRQSRYLAAHVRPTLAEAPTLPRRLELTLLTALFAFLAWAILVLAAYAIRDRR</sequence>
<dbReference type="PANTHER" id="PTHR32309">
    <property type="entry name" value="TYROSINE-PROTEIN KINASE"/>
    <property type="match status" value="1"/>
</dbReference>
<comment type="caution">
    <text evidence="2">The sequence shown here is derived from an EMBL/GenBank/DDBJ whole genome shotgun (WGS) entry which is preliminary data.</text>
</comment>
<keyword evidence="3" id="KW-1185">Reference proteome</keyword>
<evidence type="ECO:0000256" key="1">
    <source>
        <dbReference type="SAM" id="Phobius"/>
    </source>
</evidence>
<proteinExistence type="predicted"/>
<dbReference type="PANTHER" id="PTHR32309:SF13">
    <property type="entry name" value="FERRIC ENTEROBACTIN TRANSPORT PROTEIN FEPE"/>
    <property type="match status" value="1"/>
</dbReference>
<geneLocation type="plasmid" evidence="2 3">
    <name>pWENMAR1</name>
</geneLocation>
<dbReference type="PATRIC" id="fig|1123501.6.peg.49"/>
<keyword evidence="1" id="KW-0472">Membrane</keyword>
<keyword evidence="1" id="KW-1133">Transmembrane helix</keyword>
<protein>
    <submittedName>
        <fullName evidence="2">Capsule polysaccharide export inner-membrane protein</fullName>
    </submittedName>
</protein>
<dbReference type="GO" id="GO:0005886">
    <property type="term" value="C:plasma membrane"/>
    <property type="evidence" value="ECO:0007669"/>
    <property type="project" value="TreeGrafter"/>
</dbReference>
<reference evidence="2 3" key="1">
    <citation type="submission" date="2013-01" db="EMBL/GenBank/DDBJ databases">
        <authorList>
            <person name="Fiebig A."/>
            <person name="Goeker M."/>
            <person name="Klenk H.-P.P."/>
        </authorList>
    </citation>
    <scope>NUCLEOTIDE SEQUENCE [LARGE SCALE GENOMIC DNA]</scope>
    <source>
        <strain evidence="2 3">DSM 24838</strain>
        <plasmid evidence="2 3">pWENMAR1</plasmid>
    </source>
</reference>
<gene>
    <name evidence="2" type="ORF">Wenmar_04068</name>
</gene>
<dbReference type="Proteomes" id="UP000035100">
    <property type="component" value="Plasmid pWENMAR1"/>
</dbReference>
<accession>A0A0D0QGM9</accession>
<keyword evidence="2" id="KW-0614">Plasmid</keyword>
<dbReference type="AlphaFoldDB" id="A0A0D0QGM9"/>